<keyword evidence="7" id="KW-0732">Signal</keyword>
<comment type="similarity">
    <text evidence="2">Belongs to the PilY1 family.</text>
</comment>
<feature type="domain" description="PilY1 beta-propeller" evidence="8">
    <location>
        <begin position="748"/>
        <end position="987"/>
    </location>
</feature>
<name>A0ABM8HRW5_9BACT</name>
<dbReference type="InterPro" id="IPR018391">
    <property type="entry name" value="PQQ_b-propeller_rpt"/>
</dbReference>
<comment type="subcellular location">
    <subcellularLocation>
        <location evidence="1">Fimbrium</location>
    </subcellularLocation>
</comment>
<dbReference type="Proteomes" id="UP001319827">
    <property type="component" value="Chromosome"/>
</dbReference>
<proteinExistence type="inferred from homology"/>
<dbReference type="Pfam" id="PF05567">
    <property type="entry name" value="T4P_PilY1"/>
    <property type="match status" value="1"/>
</dbReference>
<keyword evidence="4" id="KW-0479">Metal-binding</keyword>
<feature type="chain" id="PRO_5045313583" description="PilY1 beta-propeller domain-containing protein" evidence="7">
    <location>
        <begin position="25"/>
        <end position="1166"/>
    </location>
</feature>
<keyword evidence="6" id="KW-0281">Fimbrium</keyword>
<feature type="signal peptide" evidence="7">
    <location>
        <begin position="1"/>
        <end position="24"/>
    </location>
</feature>
<evidence type="ECO:0000256" key="1">
    <source>
        <dbReference type="ARBA" id="ARBA00004561"/>
    </source>
</evidence>
<evidence type="ECO:0000313" key="9">
    <source>
        <dbReference type="EMBL" id="BCR04646.1"/>
    </source>
</evidence>
<keyword evidence="10" id="KW-1185">Reference proteome</keyword>
<gene>
    <name evidence="9" type="ORF">DESUT3_17150</name>
</gene>
<evidence type="ECO:0000256" key="5">
    <source>
        <dbReference type="ARBA" id="ARBA00022837"/>
    </source>
</evidence>
<dbReference type="Gene3D" id="2.140.10.10">
    <property type="entry name" value="Quinoprotein alcohol dehydrogenase-like superfamily"/>
    <property type="match status" value="1"/>
</dbReference>
<keyword evidence="5" id="KW-0106">Calcium</keyword>
<dbReference type="EMBL" id="AP024355">
    <property type="protein sequence ID" value="BCR04646.1"/>
    <property type="molecule type" value="Genomic_DNA"/>
</dbReference>
<evidence type="ECO:0000259" key="8">
    <source>
        <dbReference type="Pfam" id="PF05567"/>
    </source>
</evidence>
<evidence type="ECO:0000256" key="3">
    <source>
        <dbReference type="ARBA" id="ARBA00022558"/>
    </source>
</evidence>
<accession>A0ABM8HRW5</accession>
<dbReference type="InterPro" id="IPR011047">
    <property type="entry name" value="Quinoprotein_ADH-like_sf"/>
</dbReference>
<evidence type="ECO:0000256" key="6">
    <source>
        <dbReference type="ARBA" id="ARBA00023263"/>
    </source>
</evidence>
<reference evidence="9 10" key="1">
    <citation type="journal article" date="2016" name="C (Basel)">
        <title>Selective Growth of and Electricity Production by Marine Exoelectrogenic Bacteria in Self-Aggregated Hydrogel of Microbially Reduced Graphene Oxide.</title>
        <authorList>
            <person name="Yoshida N."/>
            <person name="Goto Y."/>
            <person name="Miyata Y."/>
        </authorList>
    </citation>
    <scope>NUCLEOTIDE SEQUENCE [LARGE SCALE GENOMIC DNA]</scope>
    <source>
        <strain evidence="9 10">NIT-T3</strain>
    </source>
</reference>
<protein>
    <recommendedName>
        <fullName evidence="8">PilY1 beta-propeller domain-containing protein</fullName>
    </recommendedName>
</protein>
<dbReference type="SUPFAM" id="SSF50998">
    <property type="entry name" value="Quinoprotein alcohol dehydrogenase-like"/>
    <property type="match status" value="1"/>
</dbReference>
<evidence type="ECO:0000256" key="7">
    <source>
        <dbReference type="SAM" id="SignalP"/>
    </source>
</evidence>
<evidence type="ECO:0000256" key="4">
    <source>
        <dbReference type="ARBA" id="ARBA00022723"/>
    </source>
</evidence>
<dbReference type="SMART" id="SM00564">
    <property type="entry name" value="PQQ"/>
    <property type="match status" value="5"/>
</dbReference>
<keyword evidence="3" id="KW-1029">Fimbrium biogenesis</keyword>
<evidence type="ECO:0000313" key="10">
    <source>
        <dbReference type="Proteomes" id="UP001319827"/>
    </source>
</evidence>
<reference evidence="9 10" key="2">
    <citation type="journal article" date="2021" name="Int. J. Syst. Evol. Microbiol.">
        <title>Isolation and Polyphasic Characterization of Desulfuromonas versatilis sp. Nov., an Electrogenic Bacteria Capable of Versatile Metabolism Isolated from a Graphene Oxide-Reducing Enrichment Culture.</title>
        <authorList>
            <person name="Xie L."/>
            <person name="Yoshida N."/>
            <person name="Ishii S."/>
            <person name="Meng L."/>
        </authorList>
    </citation>
    <scope>NUCLEOTIDE SEQUENCE [LARGE SCALE GENOMIC DNA]</scope>
    <source>
        <strain evidence="9 10">NIT-T3</strain>
    </source>
</reference>
<dbReference type="RefSeq" id="WP_221252100.1">
    <property type="nucleotide sequence ID" value="NZ_AP024355.1"/>
</dbReference>
<organism evidence="9 10">
    <name type="scientific">Desulfuromonas versatilis</name>
    <dbReference type="NCBI Taxonomy" id="2802975"/>
    <lineage>
        <taxon>Bacteria</taxon>
        <taxon>Pseudomonadati</taxon>
        <taxon>Thermodesulfobacteriota</taxon>
        <taxon>Desulfuromonadia</taxon>
        <taxon>Desulfuromonadales</taxon>
        <taxon>Desulfuromonadaceae</taxon>
        <taxon>Desulfuromonas</taxon>
    </lineage>
</organism>
<sequence>MKRLGLLFGGTLLVLLGLTLPAEAALRTFATGSVIVPMDPCWQPNSDNDVDNTYLHASCDSVKNDQGIFQAYGMVYTLLRKGIPVYWTIAQKTSVHGVDFTINGGAGAPVLKYGSNTPVDPAARTVAGESFSAHVIEYRGGPFVIDKKDLNTDALAVLNNYANVKKHVSQVDFTAPVEKTLASLPPKIAVLGQGATDVLQDYLIMSGLGFQTNVVYDVIPPSKIIDGTLANEYQLFWAPHWIIEDEINNQAERELVMLKLREFLESGNSAFLECASLESVEGSPKGGVDSSTQKYGGWLTKKDYTIPRIEINAGSQDQKYMTFDDSVSFLTQCGGWKYDPKGGHVHNFRPAQQVPYLYNNSVTRLAHDQDGAHPPGNPNIPGFDYYVGGRINGSATQGYVSFLAGHSYGKCQGNSGGSGNGTVDFVLDVQLKKGINSNEYIDITLNYGGNQALTARYYRSGTIQARNGATLTSKQVHDATLGIELKDATWKSNDKEVSGILIVNKTTGSVAINSVTITFPSSADELKGLDDANSASGKKTLCSDVKNSPATCSVNYNMPGTAGLSEEISSCNPVWGNTNTCGMRYVLNTVLGLQFTLVSNEFVESSPILDGRMMYAASFEFPGHKGHLRAIDLLETDPALRNKWDAAQQVPPAGTGAMPATPSKNNATRHLFTNNASFVKVGFDATDTQANLLKADLGKTDLNEAKALINSVRGRFGASAGNVGGTGEMSHRLWGITTSTPAVIGGSGIIGAQQGRDRIVYVGAEDGMLHAFYGGSWDGSAYGTGTGSEVWAYIPSKILPHLKNQPFNDPNQAAVVNVDGSPAVGDFFIDPDGNGLNEWHTVLVGTASVQSTNLGIFFALDITDPYAPKVLWEKTFPNDNVGNSKGVAIGSVQIGDTTRSYVFLTSTYSAKKPNSSGSYGINALALDLVSGNKVWQFSAPYSGTVSNVNEVPALPALMGLDQQGTVTKLVFGDMAGQVWALDPKTGQSIHRSNNQDLPVYTVPGGAPIGGGVAVFQDKVVFGTGGANFASDNATYGVYAINVGDSGSASLLWKLDLNQGEKVWSPPTIDSQGNIFLSTAKGFNKSLNPDSQGTTSGRLLILDMNNSGSVKRSVDIEGAGLGNVEVGDGVAVAISFDGKVTQIGSPQSGGGGGGEKAPVRVFSWRLR</sequence>
<evidence type="ECO:0000256" key="2">
    <source>
        <dbReference type="ARBA" id="ARBA00008387"/>
    </source>
</evidence>
<dbReference type="InterPro" id="IPR008707">
    <property type="entry name" value="B-propeller_PilY1"/>
</dbReference>